<evidence type="ECO:0000256" key="7">
    <source>
        <dbReference type="HAMAP-Rule" id="MF_00114"/>
    </source>
</evidence>
<evidence type="ECO:0000256" key="1">
    <source>
        <dbReference type="ARBA" id="ARBA00010936"/>
    </source>
</evidence>
<comment type="pathway">
    <text evidence="7">Carbohydrate degradation; 2-deoxy-D-ribose 1-phosphate degradation; D-glyceraldehyde 3-phosphate and acetaldehyde from 2-deoxy-alpha-D-ribose 1-phosphate: step 2/2.</text>
</comment>
<dbReference type="AlphaFoldDB" id="A0A8J8MJ12"/>
<feature type="active site" description="Schiff-base intermediate with acetaldehyde" evidence="7">
    <location>
        <position position="161"/>
    </location>
</feature>
<keyword evidence="4 7" id="KW-0704">Schiff base</keyword>
<keyword evidence="9" id="KW-1185">Reference proteome</keyword>
<dbReference type="InterPro" id="IPR028581">
    <property type="entry name" value="DeoC_typeI"/>
</dbReference>
<dbReference type="FunFam" id="3.20.20.70:FF:000044">
    <property type="entry name" value="Deoxyribose-phosphate aldolase"/>
    <property type="match status" value="1"/>
</dbReference>
<dbReference type="GO" id="GO:0006018">
    <property type="term" value="P:2-deoxyribose 1-phosphate catabolic process"/>
    <property type="evidence" value="ECO:0007669"/>
    <property type="project" value="UniProtKB-UniRule"/>
</dbReference>
<dbReference type="EMBL" id="CP058649">
    <property type="protein sequence ID" value="QUI22148.1"/>
    <property type="molecule type" value="Genomic_DNA"/>
</dbReference>
<dbReference type="UniPathway" id="UPA00002">
    <property type="reaction ID" value="UER00468"/>
</dbReference>
<dbReference type="RefSeq" id="WP_212697626.1">
    <property type="nucleotide sequence ID" value="NZ_CP058649.1"/>
</dbReference>
<dbReference type="SMART" id="SM01133">
    <property type="entry name" value="DeoC"/>
    <property type="match status" value="1"/>
</dbReference>
<dbReference type="KEGG" id="vpy:HZI73_07460"/>
<comment type="similarity">
    <text evidence="1 7">Belongs to the DeoC/FbaB aldolase family. DeoC type 1 subfamily.</text>
</comment>
<keyword evidence="2 7" id="KW-0963">Cytoplasm</keyword>
<keyword evidence="3 7" id="KW-0456">Lyase</keyword>
<dbReference type="GO" id="GO:0016052">
    <property type="term" value="P:carbohydrate catabolic process"/>
    <property type="evidence" value="ECO:0007669"/>
    <property type="project" value="TreeGrafter"/>
</dbReference>
<dbReference type="HAMAP" id="MF_00114">
    <property type="entry name" value="DeoC_type1"/>
    <property type="match status" value="1"/>
</dbReference>
<accession>A0A8J8MJ12</accession>
<dbReference type="NCBIfam" id="TIGR00126">
    <property type="entry name" value="deoC"/>
    <property type="match status" value="1"/>
</dbReference>
<dbReference type="PIRSF" id="PIRSF001357">
    <property type="entry name" value="DeoC"/>
    <property type="match status" value="1"/>
</dbReference>
<feature type="active site" description="Proton donor/acceptor" evidence="7">
    <location>
        <position position="190"/>
    </location>
</feature>
<evidence type="ECO:0000256" key="6">
    <source>
        <dbReference type="ARBA" id="ARBA00056337"/>
    </source>
</evidence>
<dbReference type="PANTHER" id="PTHR10889">
    <property type="entry name" value="DEOXYRIBOSE-PHOSPHATE ALDOLASE"/>
    <property type="match status" value="1"/>
</dbReference>
<dbReference type="PANTHER" id="PTHR10889:SF1">
    <property type="entry name" value="DEOXYRIBOSE-PHOSPHATE ALDOLASE"/>
    <property type="match status" value="1"/>
</dbReference>
<dbReference type="GO" id="GO:0009264">
    <property type="term" value="P:deoxyribonucleotide catabolic process"/>
    <property type="evidence" value="ECO:0007669"/>
    <property type="project" value="UniProtKB-UniRule"/>
</dbReference>
<dbReference type="InterPro" id="IPR011343">
    <property type="entry name" value="DeoC"/>
</dbReference>
<dbReference type="GO" id="GO:0005737">
    <property type="term" value="C:cytoplasm"/>
    <property type="evidence" value="ECO:0007669"/>
    <property type="project" value="UniProtKB-SubCell"/>
</dbReference>
<evidence type="ECO:0000256" key="2">
    <source>
        <dbReference type="ARBA" id="ARBA00022490"/>
    </source>
</evidence>
<reference evidence="8" key="1">
    <citation type="submission" date="2020-07" db="EMBL/GenBank/DDBJ databases">
        <title>Vallitalea pronyensis genome.</title>
        <authorList>
            <person name="Postec A."/>
        </authorList>
    </citation>
    <scope>NUCLEOTIDE SEQUENCE</scope>
    <source>
        <strain evidence="8">FatNI3</strain>
    </source>
</reference>
<dbReference type="Gene3D" id="3.20.20.70">
    <property type="entry name" value="Aldolase class I"/>
    <property type="match status" value="1"/>
</dbReference>
<comment type="function">
    <text evidence="6 7">Catalyzes a reversible aldol reaction between acetaldehyde and D-glyceraldehyde 3-phosphate to generate 2-deoxy-D-ribose 5-phosphate.</text>
</comment>
<evidence type="ECO:0000256" key="4">
    <source>
        <dbReference type="ARBA" id="ARBA00023270"/>
    </source>
</evidence>
<evidence type="ECO:0000256" key="5">
    <source>
        <dbReference type="ARBA" id="ARBA00048791"/>
    </source>
</evidence>
<dbReference type="Pfam" id="PF01791">
    <property type="entry name" value="DeoC"/>
    <property type="match status" value="1"/>
</dbReference>
<proteinExistence type="inferred from homology"/>
<dbReference type="SUPFAM" id="SSF51569">
    <property type="entry name" value="Aldolase"/>
    <property type="match status" value="1"/>
</dbReference>
<sequence>MDLDNLQVKHVAKMIDNTVLKPFISNDDWLDICQKSMTYGFKTVAINNAGIAFCKKALEGSDVLVDAAVSFPLGQCTLETKCFETLDAIKKGAGEVDYVINMVELKNKNHDYIKKEMASIVDICRQHQVVSKVIFETCYLTKEEIVQLCQIANDIKPDFIKTSTGFGEYGARIEDVTIMRQYADEGIQIKASGGIRSLREFMAFLEAGATRIGTSSGVKIVKEYQQLKHNL</sequence>
<dbReference type="GO" id="GO:0004139">
    <property type="term" value="F:deoxyribose-phosphate aldolase activity"/>
    <property type="evidence" value="ECO:0007669"/>
    <property type="project" value="UniProtKB-UniRule"/>
</dbReference>
<dbReference type="CDD" id="cd00959">
    <property type="entry name" value="DeoC"/>
    <property type="match status" value="1"/>
</dbReference>
<dbReference type="InterPro" id="IPR013785">
    <property type="entry name" value="Aldolase_TIM"/>
</dbReference>
<comment type="catalytic activity">
    <reaction evidence="5 7">
        <text>2-deoxy-D-ribose 5-phosphate = D-glyceraldehyde 3-phosphate + acetaldehyde</text>
        <dbReference type="Rhea" id="RHEA:12821"/>
        <dbReference type="ChEBI" id="CHEBI:15343"/>
        <dbReference type="ChEBI" id="CHEBI:59776"/>
        <dbReference type="ChEBI" id="CHEBI:62877"/>
        <dbReference type="EC" id="4.1.2.4"/>
    </reaction>
</comment>
<evidence type="ECO:0000256" key="3">
    <source>
        <dbReference type="ARBA" id="ARBA00023239"/>
    </source>
</evidence>
<dbReference type="InterPro" id="IPR002915">
    <property type="entry name" value="DeoC/FbaB/LacD_aldolase"/>
</dbReference>
<gene>
    <name evidence="7 8" type="primary">deoC</name>
    <name evidence="8" type="ORF">HZI73_07460</name>
</gene>
<feature type="active site" description="Proton donor/acceptor" evidence="7">
    <location>
        <position position="97"/>
    </location>
</feature>
<protein>
    <recommendedName>
        <fullName evidence="7">Deoxyribose-phosphate aldolase</fullName>
        <shortName evidence="7">DERA</shortName>
        <ecNumber evidence="7">4.1.2.4</ecNumber>
    </recommendedName>
    <alternativeName>
        <fullName evidence="7">2-deoxy-D-ribose 5-phosphate aldolase</fullName>
    </alternativeName>
    <alternativeName>
        <fullName evidence="7">Phosphodeoxyriboaldolase</fullName>
        <shortName evidence="7">Deoxyriboaldolase</shortName>
    </alternativeName>
</protein>
<evidence type="ECO:0000313" key="8">
    <source>
        <dbReference type="EMBL" id="QUI22148.1"/>
    </source>
</evidence>
<dbReference type="EC" id="4.1.2.4" evidence="7"/>
<name>A0A8J8MJ12_9FIRM</name>
<evidence type="ECO:0000313" key="9">
    <source>
        <dbReference type="Proteomes" id="UP000683246"/>
    </source>
</evidence>
<organism evidence="8 9">
    <name type="scientific">Vallitalea pronyensis</name>
    <dbReference type="NCBI Taxonomy" id="1348613"/>
    <lineage>
        <taxon>Bacteria</taxon>
        <taxon>Bacillati</taxon>
        <taxon>Bacillota</taxon>
        <taxon>Clostridia</taxon>
        <taxon>Lachnospirales</taxon>
        <taxon>Vallitaleaceae</taxon>
        <taxon>Vallitalea</taxon>
    </lineage>
</organism>
<dbReference type="Proteomes" id="UP000683246">
    <property type="component" value="Chromosome"/>
</dbReference>
<comment type="subcellular location">
    <subcellularLocation>
        <location evidence="7">Cytoplasm</location>
    </subcellularLocation>
</comment>